<accession>A0A1F7RUJ7</accession>
<proteinExistence type="predicted"/>
<dbReference type="PANTHER" id="PTHR12919:SF20">
    <property type="entry name" value="SMALL RIBOSOMAL SUBUNIT PROTEIN BS16M"/>
    <property type="match status" value="1"/>
</dbReference>
<dbReference type="PANTHER" id="PTHR12919">
    <property type="entry name" value="30S RIBOSOMAL PROTEIN S16"/>
    <property type="match status" value="1"/>
</dbReference>
<dbReference type="GO" id="GO:0015935">
    <property type="term" value="C:small ribosomal subunit"/>
    <property type="evidence" value="ECO:0007669"/>
    <property type="project" value="TreeGrafter"/>
</dbReference>
<protein>
    <recommendedName>
        <fullName evidence="3">30S ribosomal protein S16</fullName>
    </recommendedName>
</protein>
<dbReference type="GO" id="GO:0003735">
    <property type="term" value="F:structural constituent of ribosome"/>
    <property type="evidence" value="ECO:0007669"/>
    <property type="project" value="InterPro"/>
</dbReference>
<dbReference type="InterPro" id="IPR000307">
    <property type="entry name" value="Ribosomal_bS16"/>
</dbReference>
<dbReference type="SUPFAM" id="SSF54565">
    <property type="entry name" value="Ribosomal protein S16"/>
    <property type="match status" value="1"/>
</dbReference>
<feature type="non-terminal residue" evidence="4">
    <location>
        <position position="1"/>
    </location>
</feature>
<dbReference type="NCBIfam" id="TIGR00002">
    <property type="entry name" value="S16"/>
    <property type="match status" value="1"/>
</dbReference>
<comment type="caution">
    <text evidence="4">The sequence shown here is derived from an EMBL/GenBank/DDBJ whole genome shotgun (WGS) entry which is preliminary data.</text>
</comment>
<evidence type="ECO:0000256" key="2">
    <source>
        <dbReference type="ARBA" id="ARBA00023274"/>
    </source>
</evidence>
<dbReference type="InterPro" id="IPR023803">
    <property type="entry name" value="Ribosomal_bS16_dom_sf"/>
</dbReference>
<evidence type="ECO:0000313" key="4">
    <source>
        <dbReference type="EMBL" id="OGL45246.1"/>
    </source>
</evidence>
<keyword evidence="1 4" id="KW-0689">Ribosomal protein</keyword>
<dbReference type="Proteomes" id="UP000178435">
    <property type="component" value="Unassembled WGS sequence"/>
</dbReference>
<dbReference type="Gene3D" id="3.30.1320.10">
    <property type="match status" value="1"/>
</dbReference>
<dbReference type="Pfam" id="PF00886">
    <property type="entry name" value="Ribosomal_S16"/>
    <property type="match status" value="1"/>
</dbReference>
<organism evidence="4 5">
    <name type="scientific">Candidatus Schekmanbacteria bacterium RBG_16_38_11</name>
    <dbReference type="NCBI Taxonomy" id="1817880"/>
    <lineage>
        <taxon>Bacteria</taxon>
        <taxon>Candidatus Schekmaniibacteriota</taxon>
    </lineage>
</organism>
<keyword evidence="2" id="KW-0687">Ribonucleoprotein</keyword>
<dbReference type="GO" id="GO:0006412">
    <property type="term" value="P:translation"/>
    <property type="evidence" value="ECO:0007669"/>
    <property type="project" value="InterPro"/>
</dbReference>
<evidence type="ECO:0000256" key="1">
    <source>
        <dbReference type="ARBA" id="ARBA00022980"/>
    </source>
</evidence>
<dbReference type="EMBL" id="MGDF01000102">
    <property type="protein sequence ID" value="OGL45246.1"/>
    <property type="molecule type" value="Genomic_DNA"/>
</dbReference>
<name>A0A1F7RUJ7_9BACT</name>
<gene>
    <name evidence="4" type="ORF">A2149_04235</name>
</gene>
<evidence type="ECO:0000256" key="3">
    <source>
        <dbReference type="ARBA" id="ARBA00035310"/>
    </source>
</evidence>
<evidence type="ECO:0000313" key="5">
    <source>
        <dbReference type="Proteomes" id="UP000178435"/>
    </source>
</evidence>
<dbReference type="GO" id="GO:0005737">
    <property type="term" value="C:cytoplasm"/>
    <property type="evidence" value="ECO:0007669"/>
    <property type="project" value="UniProtKB-ARBA"/>
</dbReference>
<sequence length="72" mass="8284">RKPRDGRFLEILGAYDPKKQDENFMVKEERVLDWLSKGAQPSDTVKSLLKKTGLWEKFKTGSKVKKESGENS</sequence>
<dbReference type="AlphaFoldDB" id="A0A1F7RUJ7"/>
<reference evidence="4 5" key="1">
    <citation type="journal article" date="2016" name="Nat. Commun.">
        <title>Thousands of microbial genomes shed light on interconnected biogeochemical processes in an aquifer system.</title>
        <authorList>
            <person name="Anantharaman K."/>
            <person name="Brown C.T."/>
            <person name="Hug L.A."/>
            <person name="Sharon I."/>
            <person name="Castelle C.J."/>
            <person name="Probst A.J."/>
            <person name="Thomas B.C."/>
            <person name="Singh A."/>
            <person name="Wilkins M.J."/>
            <person name="Karaoz U."/>
            <person name="Brodie E.L."/>
            <person name="Williams K.H."/>
            <person name="Hubbard S.S."/>
            <person name="Banfield J.F."/>
        </authorList>
    </citation>
    <scope>NUCLEOTIDE SEQUENCE [LARGE SCALE GENOMIC DNA]</scope>
</reference>